<name>A0A8S9JX31_BRACR</name>
<reference evidence="3" key="1">
    <citation type="submission" date="2019-12" db="EMBL/GenBank/DDBJ databases">
        <title>Genome sequencing and annotation of Brassica cretica.</title>
        <authorList>
            <person name="Studholme D.J."/>
            <person name="Sarris P.F."/>
        </authorList>
    </citation>
    <scope>NUCLEOTIDE SEQUENCE</scope>
    <source>
        <strain evidence="2">PFS-001/15</strain>
        <strain evidence="3">PFS-102/07</strain>
        <tissue evidence="3">Leaf</tissue>
    </source>
</reference>
<dbReference type="EMBL" id="QGKW02002005">
    <property type="protein sequence ID" value="KAF2540294.1"/>
    <property type="molecule type" value="Genomic_DNA"/>
</dbReference>
<dbReference type="OrthoDB" id="1116216at2759"/>
<proteinExistence type="predicted"/>
<feature type="region of interest" description="Disordered" evidence="1">
    <location>
        <begin position="1"/>
        <end position="22"/>
    </location>
</feature>
<evidence type="ECO:0000313" key="3">
    <source>
        <dbReference type="EMBL" id="KAF2586564.1"/>
    </source>
</evidence>
<gene>
    <name evidence="2" type="ORF">F2Q68_00029860</name>
    <name evidence="3" type="ORF">F2Q70_00034924</name>
</gene>
<organism evidence="3">
    <name type="scientific">Brassica cretica</name>
    <name type="common">Mustard</name>
    <dbReference type="NCBI Taxonomy" id="69181"/>
    <lineage>
        <taxon>Eukaryota</taxon>
        <taxon>Viridiplantae</taxon>
        <taxon>Streptophyta</taxon>
        <taxon>Embryophyta</taxon>
        <taxon>Tracheophyta</taxon>
        <taxon>Spermatophyta</taxon>
        <taxon>Magnoliopsida</taxon>
        <taxon>eudicotyledons</taxon>
        <taxon>Gunneridae</taxon>
        <taxon>Pentapetalae</taxon>
        <taxon>rosids</taxon>
        <taxon>malvids</taxon>
        <taxon>Brassicales</taxon>
        <taxon>Brassicaceae</taxon>
        <taxon>Brassiceae</taxon>
        <taxon>Brassica</taxon>
    </lineage>
</organism>
<dbReference type="Proteomes" id="UP000712281">
    <property type="component" value="Unassembled WGS sequence"/>
</dbReference>
<dbReference type="AlphaFoldDB" id="A0A8S9JX31"/>
<accession>A0A8S9JX31</accession>
<evidence type="ECO:0000256" key="1">
    <source>
        <dbReference type="SAM" id="MobiDB-lite"/>
    </source>
</evidence>
<evidence type="ECO:0000313" key="2">
    <source>
        <dbReference type="EMBL" id="KAF2540294.1"/>
    </source>
</evidence>
<comment type="caution">
    <text evidence="3">The sequence shown here is derived from an EMBL/GenBank/DDBJ whole genome shotgun (WGS) entry which is preliminary data.</text>
</comment>
<dbReference type="EMBL" id="QGKY02000246">
    <property type="protein sequence ID" value="KAF2586564.1"/>
    <property type="molecule type" value="Genomic_DNA"/>
</dbReference>
<protein>
    <submittedName>
        <fullName evidence="3">Uncharacterized protein</fullName>
    </submittedName>
</protein>
<sequence length="67" mass="7004">MFEEDKPCASLQSKCDSAAPGDQRSLSVCLAKSELQDKTETKASTDGTFSIRLANAFSALDGASDTG</sequence>